<proteinExistence type="predicted"/>
<keyword evidence="1" id="KW-0732">Signal</keyword>
<feature type="chain" id="PRO_5019825272" evidence="1">
    <location>
        <begin position="23"/>
        <end position="144"/>
    </location>
</feature>
<dbReference type="EMBL" id="RBKU01000001">
    <property type="protein sequence ID" value="RKR85707.1"/>
    <property type="molecule type" value="Genomic_DNA"/>
</dbReference>
<accession>A0A495J9W4</accession>
<comment type="caution">
    <text evidence="2">The sequence shown here is derived from an EMBL/GenBank/DDBJ whole genome shotgun (WGS) entry which is preliminary data.</text>
</comment>
<dbReference type="Pfam" id="PF12893">
    <property type="entry name" value="Lumazine_bd_2"/>
    <property type="match status" value="1"/>
</dbReference>
<dbReference type="InterPro" id="IPR032710">
    <property type="entry name" value="NTF2-like_dom_sf"/>
</dbReference>
<keyword evidence="3" id="KW-1185">Reference proteome</keyword>
<protein>
    <submittedName>
        <fullName evidence="2">Putative lumazine-binding protein</fullName>
    </submittedName>
</protein>
<reference evidence="2 3" key="1">
    <citation type="submission" date="2018-10" db="EMBL/GenBank/DDBJ databases">
        <title>Genomic Encyclopedia of Archaeal and Bacterial Type Strains, Phase II (KMG-II): from individual species to whole genera.</title>
        <authorList>
            <person name="Goeker M."/>
        </authorList>
    </citation>
    <scope>NUCLEOTIDE SEQUENCE [LARGE SCALE GENOMIC DNA]</scope>
    <source>
        <strain evidence="2 3">DSM 18602</strain>
    </source>
</reference>
<dbReference type="OrthoDB" id="764454at2"/>
<name>A0A495J9W4_9SPHI</name>
<gene>
    <name evidence="2" type="ORF">BDD43_5978</name>
</gene>
<dbReference type="RefSeq" id="WP_121201735.1">
    <property type="nucleotide sequence ID" value="NZ_RBKU01000001.1"/>
</dbReference>
<evidence type="ECO:0000313" key="2">
    <source>
        <dbReference type="EMBL" id="RKR85707.1"/>
    </source>
</evidence>
<dbReference type="SUPFAM" id="SSF54427">
    <property type="entry name" value="NTF2-like"/>
    <property type="match status" value="1"/>
</dbReference>
<dbReference type="Proteomes" id="UP000268007">
    <property type="component" value="Unassembled WGS sequence"/>
</dbReference>
<dbReference type="AlphaFoldDB" id="A0A495J9W4"/>
<evidence type="ECO:0000313" key="3">
    <source>
        <dbReference type="Proteomes" id="UP000268007"/>
    </source>
</evidence>
<feature type="signal peptide" evidence="1">
    <location>
        <begin position="1"/>
        <end position="22"/>
    </location>
</feature>
<organism evidence="2 3">
    <name type="scientific">Mucilaginibacter gracilis</name>
    <dbReference type="NCBI Taxonomy" id="423350"/>
    <lineage>
        <taxon>Bacteria</taxon>
        <taxon>Pseudomonadati</taxon>
        <taxon>Bacteroidota</taxon>
        <taxon>Sphingobacteriia</taxon>
        <taxon>Sphingobacteriales</taxon>
        <taxon>Sphingobacteriaceae</taxon>
        <taxon>Mucilaginibacter</taxon>
    </lineage>
</organism>
<dbReference type="Gene3D" id="3.10.450.50">
    <property type="match status" value="1"/>
</dbReference>
<evidence type="ECO:0000256" key="1">
    <source>
        <dbReference type="SAM" id="SignalP"/>
    </source>
</evidence>
<sequence>MKTLKTIILGLVAVVTFGAASAKNIDNTANEKTSINYAVNAYVNAIAHGQNEALTEVLDNNFKFTMLRGKTMVSCNKAELMEFLKTTENVKQDCKSTVMVNESNADITVVKVNMQYKGFLRTNYVTLANTNDGWKITNVYSVFK</sequence>
<dbReference type="InterPro" id="IPR039437">
    <property type="entry name" value="FrzH/put_lumazine-bd"/>
</dbReference>